<name>A0ABX8WTT7_9CYAN</name>
<dbReference type="RefSeq" id="WP_220608071.1">
    <property type="nucleotide sequence ID" value="NZ_CP080598.1"/>
</dbReference>
<reference evidence="8 9" key="1">
    <citation type="journal article" date="2022" name="J. Am. Chem. Soc.">
        <title>Biosynthesis of Guanitoxin Enables Global Environmental Detection in Freshwater Cyanobacteria.</title>
        <authorList>
            <person name="Lima S.T."/>
            <person name="Fallon T.R."/>
            <person name="Cordoza J.L."/>
            <person name="Chekan J.R."/>
            <person name="Delbaje E."/>
            <person name="Hopiavuori A.R."/>
            <person name="Alvarenga D.O."/>
            <person name="Wood S.M."/>
            <person name="Luhavaya H."/>
            <person name="Baumgartner J.T."/>
            <person name="Dorr F.A."/>
            <person name="Etchegaray A."/>
            <person name="Pinto E."/>
            <person name="McKinnie S.M.K."/>
            <person name="Fiore M.F."/>
            <person name="Moore B.S."/>
        </authorList>
    </citation>
    <scope>NUCLEOTIDE SEQUENCE [LARGE SCALE GENOMIC DNA]</scope>
    <source>
        <strain evidence="8 9">ITEP-024</strain>
    </source>
</reference>
<feature type="transmembrane region" description="Helical" evidence="6">
    <location>
        <begin position="122"/>
        <end position="145"/>
    </location>
</feature>
<evidence type="ECO:0000259" key="7">
    <source>
        <dbReference type="Pfam" id="PF10502"/>
    </source>
</evidence>
<feature type="transmembrane region" description="Helical" evidence="6">
    <location>
        <begin position="31"/>
        <end position="49"/>
    </location>
</feature>
<organism evidence="8 9">
    <name type="scientific">Sphaerospermopsis torques-reginae ITEP-024</name>
    <dbReference type="NCBI Taxonomy" id="984208"/>
    <lineage>
        <taxon>Bacteria</taxon>
        <taxon>Bacillati</taxon>
        <taxon>Cyanobacteriota</taxon>
        <taxon>Cyanophyceae</taxon>
        <taxon>Nostocales</taxon>
        <taxon>Aphanizomenonaceae</taxon>
        <taxon>Sphaerospermopsis</taxon>
        <taxon>Sphaerospermopsis torques-reginae</taxon>
    </lineage>
</organism>
<feature type="transmembrane region" description="Helical" evidence="6">
    <location>
        <begin position="55"/>
        <end position="78"/>
    </location>
</feature>
<keyword evidence="9" id="KW-1185">Reference proteome</keyword>
<evidence type="ECO:0000256" key="1">
    <source>
        <dbReference type="ARBA" id="ARBA00000677"/>
    </source>
</evidence>
<dbReference type="Gene3D" id="2.10.109.10">
    <property type="entry name" value="Umud Fragment, subunit A"/>
    <property type="match status" value="1"/>
</dbReference>
<sequence length="355" mass="39992">MSNKEPWLAVNLSKIFPGIGQIYTGYQIKGYLFILVTISLFILSLWLVLSPTVNILFAVACLLLNVIFGFWNLFDAYASAKSKNSQEFEELRKQNKDPWLAMFLSQLFWGLGQFYLGQWLLGIVAIIIILIVSSFLPVLLPVIYAGISYLAYSLSPVQRETSKKTAFLVSLGPIISIILSFALAFSVRTYIAEARWIPTAAMEPTLHGKLNRWEADSILVDKLIYHFEPPQRGDIIVFSPTESLIKEGYTEAFIKRIIALPNEKVELKNGKVLINNQPLAEDKYLASNQRTEIDVCISTPYLSKPVTIPSDSYLVLGDNRMNSFDGRCWGVVPRNLIIGKASKIFFPPDRIGKIN</sequence>
<dbReference type="InterPro" id="IPR036286">
    <property type="entry name" value="LexA/Signal_pep-like_sf"/>
</dbReference>
<evidence type="ECO:0000256" key="6">
    <source>
        <dbReference type="RuleBase" id="RU362042"/>
    </source>
</evidence>
<evidence type="ECO:0000256" key="5">
    <source>
        <dbReference type="ARBA" id="ARBA00022801"/>
    </source>
</evidence>
<evidence type="ECO:0000256" key="3">
    <source>
        <dbReference type="ARBA" id="ARBA00009370"/>
    </source>
</evidence>
<comment type="catalytic activity">
    <reaction evidence="1 6">
        <text>Cleavage of hydrophobic, N-terminal signal or leader sequences from secreted and periplasmic proteins.</text>
        <dbReference type="EC" id="3.4.21.89"/>
    </reaction>
</comment>
<proteinExistence type="inferred from homology"/>
<feature type="transmembrane region" description="Helical" evidence="6">
    <location>
        <begin position="166"/>
        <end position="185"/>
    </location>
</feature>
<dbReference type="InterPro" id="IPR000223">
    <property type="entry name" value="Pept_S26A_signal_pept_1"/>
</dbReference>
<dbReference type="PANTHER" id="PTHR43390">
    <property type="entry name" value="SIGNAL PEPTIDASE I"/>
    <property type="match status" value="1"/>
</dbReference>
<comment type="caution">
    <text evidence="6">Lacks conserved residue(s) required for the propagation of feature annotation.</text>
</comment>
<keyword evidence="5 6" id="KW-0378">Hydrolase</keyword>
<dbReference type="InterPro" id="IPR019758">
    <property type="entry name" value="Pept_S26A_signal_pept_1_CS"/>
</dbReference>
<dbReference type="SUPFAM" id="SSF51306">
    <property type="entry name" value="LexA/Signal peptidase"/>
    <property type="match status" value="1"/>
</dbReference>
<dbReference type="PROSITE" id="PS00761">
    <property type="entry name" value="SPASE_I_3"/>
    <property type="match status" value="1"/>
</dbReference>
<dbReference type="PRINTS" id="PR00727">
    <property type="entry name" value="LEADERPTASE"/>
</dbReference>
<dbReference type="PANTHER" id="PTHR43390:SF1">
    <property type="entry name" value="CHLOROPLAST PROCESSING PEPTIDASE"/>
    <property type="match status" value="1"/>
</dbReference>
<evidence type="ECO:0000313" key="8">
    <source>
        <dbReference type="EMBL" id="QYX29795.1"/>
    </source>
</evidence>
<feature type="domain" description="Peptidase S26" evidence="7">
    <location>
        <begin position="175"/>
        <end position="345"/>
    </location>
</feature>
<keyword evidence="6" id="KW-0645">Protease</keyword>
<evidence type="ECO:0000313" key="9">
    <source>
        <dbReference type="Proteomes" id="UP000826540"/>
    </source>
</evidence>
<dbReference type="NCBIfam" id="TIGR02227">
    <property type="entry name" value="sigpep_I_bact"/>
    <property type="match status" value="1"/>
</dbReference>
<dbReference type="InterPro" id="IPR019533">
    <property type="entry name" value="Peptidase_S26"/>
</dbReference>
<evidence type="ECO:0000256" key="2">
    <source>
        <dbReference type="ARBA" id="ARBA00004401"/>
    </source>
</evidence>
<gene>
    <name evidence="8" type="primary">lepB</name>
    <name evidence="8" type="ORF">K2F26_12415</name>
</gene>
<evidence type="ECO:0000256" key="4">
    <source>
        <dbReference type="ARBA" id="ARBA00013208"/>
    </source>
</evidence>
<dbReference type="EMBL" id="CP080598">
    <property type="protein sequence ID" value="QYX29795.1"/>
    <property type="molecule type" value="Genomic_DNA"/>
</dbReference>
<comment type="subcellular location">
    <subcellularLocation>
        <location evidence="2">Cell membrane</location>
        <topology evidence="2">Single-pass type II membrane protein</topology>
    </subcellularLocation>
    <subcellularLocation>
        <location evidence="6">Membrane</location>
        <topology evidence="6">Single-pass type II membrane protein</topology>
    </subcellularLocation>
</comment>
<dbReference type="EC" id="3.4.21.89" evidence="4 6"/>
<dbReference type="Proteomes" id="UP000826540">
    <property type="component" value="Chromosome"/>
</dbReference>
<keyword evidence="6" id="KW-0472">Membrane</keyword>
<comment type="similarity">
    <text evidence="3 6">Belongs to the peptidase S26 family.</text>
</comment>
<keyword evidence="6" id="KW-0812">Transmembrane</keyword>
<protein>
    <recommendedName>
        <fullName evidence="4 6">Signal peptidase I</fullName>
        <ecNumber evidence="4 6">3.4.21.89</ecNumber>
    </recommendedName>
</protein>
<keyword evidence="6" id="KW-1133">Transmembrane helix</keyword>
<accession>A0ABX8WTT7</accession>
<dbReference type="CDD" id="cd06530">
    <property type="entry name" value="S26_SPase_I"/>
    <property type="match status" value="1"/>
</dbReference>
<dbReference type="GO" id="GO:0009003">
    <property type="term" value="F:signal peptidase activity"/>
    <property type="evidence" value="ECO:0007669"/>
    <property type="project" value="UniProtKB-EC"/>
</dbReference>
<dbReference type="Pfam" id="PF10502">
    <property type="entry name" value="Peptidase_S26"/>
    <property type="match status" value="1"/>
</dbReference>